<reference evidence="15 16" key="1">
    <citation type="submission" date="2024-03" db="EMBL/GenBank/DDBJ databases">
        <title>Adaptation during the transition from Ophiocordyceps entomopathogen to insect associate is accompanied by gene loss and intensified selection.</title>
        <authorList>
            <person name="Ward C.M."/>
            <person name="Onetto C.A."/>
            <person name="Borneman A.R."/>
        </authorList>
    </citation>
    <scope>NUCLEOTIDE SEQUENCE [LARGE SCALE GENOMIC DNA]</scope>
    <source>
        <strain evidence="15">AWRI1</strain>
        <tissue evidence="15">Single Adult Female</tissue>
    </source>
</reference>
<evidence type="ECO:0000256" key="9">
    <source>
        <dbReference type="ARBA" id="ARBA00047454"/>
    </source>
</evidence>
<proteinExistence type="inferred from homology"/>
<gene>
    <name evidence="15" type="ORF">V9T40_011163</name>
</gene>
<dbReference type="Gene3D" id="1.10.510.10">
    <property type="entry name" value="Transferase(Phosphotransferase) domain 1"/>
    <property type="match status" value="1"/>
</dbReference>
<dbReference type="InterPro" id="IPR017441">
    <property type="entry name" value="Protein_kinase_ATP_BS"/>
</dbReference>
<evidence type="ECO:0000256" key="11">
    <source>
        <dbReference type="RuleBase" id="RU000304"/>
    </source>
</evidence>
<dbReference type="InterPro" id="IPR000719">
    <property type="entry name" value="Prot_kinase_dom"/>
</dbReference>
<dbReference type="GO" id="GO:0005829">
    <property type="term" value="C:cytosol"/>
    <property type="evidence" value="ECO:0007669"/>
    <property type="project" value="TreeGrafter"/>
</dbReference>
<feature type="domain" description="Protein kinase" evidence="13">
    <location>
        <begin position="41"/>
        <end position="301"/>
    </location>
</feature>
<evidence type="ECO:0000256" key="10">
    <source>
        <dbReference type="PROSITE-ProRule" id="PRU10141"/>
    </source>
</evidence>
<feature type="binding site" evidence="10">
    <location>
        <position position="70"/>
    </location>
    <ligand>
        <name>ATP</name>
        <dbReference type="ChEBI" id="CHEBI:30616"/>
    </ligand>
</feature>
<keyword evidence="2 11" id="KW-0723">Serine/threonine-protein kinase</keyword>
<dbReference type="GO" id="GO:0005634">
    <property type="term" value="C:nucleus"/>
    <property type="evidence" value="ECO:0007669"/>
    <property type="project" value="TreeGrafter"/>
</dbReference>
<keyword evidence="5 10" id="KW-0547">Nucleotide-binding</keyword>
<keyword evidence="3" id="KW-0597">Phosphoprotein</keyword>
<evidence type="ECO:0000256" key="7">
    <source>
        <dbReference type="ARBA" id="ARBA00022840"/>
    </source>
</evidence>
<dbReference type="FunFam" id="1.10.510.10:FF:000048">
    <property type="entry name" value="Protein kinase C"/>
    <property type="match status" value="1"/>
</dbReference>
<evidence type="ECO:0000313" key="16">
    <source>
        <dbReference type="Proteomes" id="UP001367676"/>
    </source>
</evidence>
<accession>A0AAN9XY54</accession>
<evidence type="ECO:0000313" key="15">
    <source>
        <dbReference type="EMBL" id="KAK7573972.1"/>
    </source>
</evidence>
<protein>
    <recommendedName>
        <fullName evidence="1">cAMP-dependent protein kinase</fullName>
        <ecNumber evidence="1">2.7.11.11</ecNumber>
    </recommendedName>
</protein>
<keyword evidence="7 10" id="KW-0067">ATP-binding</keyword>
<dbReference type="Proteomes" id="UP001367676">
    <property type="component" value="Unassembled WGS sequence"/>
</dbReference>
<comment type="similarity">
    <text evidence="11">Belongs to the protein kinase superfamily.</text>
</comment>
<dbReference type="Pfam" id="PF00069">
    <property type="entry name" value="Pkinase"/>
    <property type="match status" value="1"/>
</dbReference>
<dbReference type="AlphaFoldDB" id="A0AAN9XY54"/>
<evidence type="ECO:0000259" key="14">
    <source>
        <dbReference type="PROSITE" id="PS51285"/>
    </source>
</evidence>
<evidence type="ECO:0000256" key="8">
    <source>
        <dbReference type="ARBA" id="ARBA00047292"/>
    </source>
</evidence>
<dbReference type="InterPro" id="IPR008271">
    <property type="entry name" value="Ser/Thr_kinase_AS"/>
</dbReference>
<dbReference type="EMBL" id="JBBCAQ010000037">
    <property type="protein sequence ID" value="KAK7573972.1"/>
    <property type="molecule type" value="Genomic_DNA"/>
</dbReference>
<dbReference type="GO" id="GO:0005524">
    <property type="term" value="F:ATP binding"/>
    <property type="evidence" value="ECO:0007669"/>
    <property type="project" value="UniProtKB-UniRule"/>
</dbReference>
<dbReference type="Gene3D" id="3.30.200.20">
    <property type="entry name" value="Phosphorylase Kinase, domain 1"/>
    <property type="match status" value="1"/>
</dbReference>
<evidence type="ECO:0000259" key="13">
    <source>
        <dbReference type="PROSITE" id="PS50011"/>
    </source>
</evidence>
<keyword evidence="16" id="KW-1185">Reference proteome</keyword>
<feature type="region of interest" description="Disordered" evidence="12">
    <location>
        <begin position="1"/>
        <end position="20"/>
    </location>
</feature>
<dbReference type="PANTHER" id="PTHR24353:SF153">
    <property type="entry name" value="CAMP-DEPENDENT PROTEIN KINASE CATALYTIC SUBUNIT 1"/>
    <property type="match status" value="1"/>
</dbReference>
<evidence type="ECO:0000256" key="6">
    <source>
        <dbReference type="ARBA" id="ARBA00022777"/>
    </source>
</evidence>
<organism evidence="15 16">
    <name type="scientific">Parthenolecanium corni</name>
    <dbReference type="NCBI Taxonomy" id="536013"/>
    <lineage>
        <taxon>Eukaryota</taxon>
        <taxon>Metazoa</taxon>
        <taxon>Ecdysozoa</taxon>
        <taxon>Arthropoda</taxon>
        <taxon>Hexapoda</taxon>
        <taxon>Insecta</taxon>
        <taxon>Pterygota</taxon>
        <taxon>Neoptera</taxon>
        <taxon>Paraneoptera</taxon>
        <taxon>Hemiptera</taxon>
        <taxon>Sternorrhyncha</taxon>
        <taxon>Coccoidea</taxon>
        <taxon>Coccidae</taxon>
        <taxon>Parthenolecanium</taxon>
    </lineage>
</organism>
<evidence type="ECO:0000256" key="2">
    <source>
        <dbReference type="ARBA" id="ARBA00022527"/>
    </source>
</evidence>
<dbReference type="EC" id="2.7.11.11" evidence="1"/>
<feature type="domain" description="AGC-kinase C-terminal" evidence="14">
    <location>
        <begin position="302"/>
        <end position="354"/>
    </location>
</feature>
<dbReference type="InterPro" id="IPR000961">
    <property type="entry name" value="AGC-kinase_C"/>
</dbReference>
<dbReference type="PROSITE" id="PS51285">
    <property type="entry name" value="AGC_KINASE_CTER"/>
    <property type="match status" value="1"/>
</dbReference>
<dbReference type="GO" id="GO:0004691">
    <property type="term" value="F:cAMP-dependent protein kinase activity"/>
    <property type="evidence" value="ECO:0007669"/>
    <property type="project" value="UniProtKB-EC"/>
</dbReference>
<dbReference type="PROSITE" id="PS50011">
    <property type="entry name" value="PROTEIN_KINASE_DOM"/>
    <property type="match status" value="1"/>
</dbReference>
<keyword evidence="4" id="KW-0808">Transferase</keyword>
<dbReference type="SMART" id="SM00220">
    <property type="entry name" value="S_TKc"/>
    <property type="match status" value="1"/>
</dbReference>
<evidence type="ECO:0000256" key="4">
    <source>
        <dbReference type="ARBA" id="ARBA00022679"/>
    </source>
</evidence>
<comment type="caution">
    <text evidence="15">The sequence shown here is derived from an EMBL/GenBank/DDBJ whole genome shotgun (WGS) entry which is preliminary data.</text>
</comment>
<evidence type="ECO:0000256" key="12">
    <source>
        <dbReference type="SAM" id="MobiDB-lite"/>
    </source>
</evidence>
<dbReference type="InterPro" id="IPR011009">
    <property type="entry name" value="Kinase-like_dom_sf"/>
</dbReference>
<sequence>MHGSTSAAPEEPTGSYREAEKDRFEKRWKLQITNTAQFDDFNWKRTIGIGSFGRVVYATHKRSNRGFAIKILNKSTVVQMEQVERTLMEKRILQSVNNKFLIDLRFVFKTNSNLFLVIPFIPGGELFTYMRNTDSFADDQVMFYTAQVVLAFEYLHAMDIVYRDLKPENVLLDCDGYVRMVDYGFAKRLGSDKKTYSFVGTPEYVAPEMLLPNQRKAGYGFSVDWWSLGVFVWELKNRQTPFAGDSLFQVFDRIVRGKYSLPKDWDAVLVDLLKKIFQVDVAKRIGCGVSGSKEIKDHAWFAPISWKMLYEKKMAPVFLPQCSNADELSNYMHYEEKPLRETDQEEYAQLFQSF</sequence>
<evidence type="ECO:0000256" key="5">
    <source>
        <dbReference type="ARBA" id="ARBA00022741"/>
    </source>
</evidence>
<keyword evidence="6" id="KW-0418">Kinase</keyword>
<dbReference type="PROSITE" id="PS00107">
    <property type="entry name" value="PROTEIN_KINASE_ATP"/>
    <property type="match status" value="1"/>
</dbReference>
<dbReference type="SUPFAM" id="SSF56112">
    <property type="entry name" value="Protein kinase-like (PK-like)"/>
    <property type="match status" value="1"/>
</dbReference>
<dbReference type="PROSITE" id="PS00108">
    <property type="entry name" value="PROTEIN_KINASE_ST"/>
    <property type="match status" value="1"/>
</dbReference>
<name>A0AAN9XY54_9HEMI</name>
<dbReference type="GO" id="GO:0005952">
    <property type="term" value="C:cAMP-dependent protein kinase complex"/>
    <property type="evidence" value="ECO:0007669"/>
    <property type="project" value="TreeGrafter"/>
</dbReference>
<dbReference type="PANTHER" id="PTHR24353">
    <property type="entry name" value="CYCLIC NUCLEOTIDE-DEPENDENT PROTEIN KINASE"/>
    <property type="match status" value="1"/>
</dbReference>
<evidence type="ECO:0000256" key="1">
    <source>
        <dbReference type="ARBA" id="ARBA00012444"/>
    </source>
</evidence>
<comment type="catalytic activity">
    <reaction evidence="8">
        <text>L-threonyl-[protein] + ATP = O-phospho-L-threonyl-[protein] + ADP + H(+)</text>
        <dbReference type="Rhea" id="RHEA:46608"/>
        <dbReference type="Rhea" id="RHEA-COMP:11060"/>
        <dbReference type="Rhea" id="RHEA-COMP:11605"/>
        <dbReference type="ChEBI" id="CHEBI:15378"/>
        <dbReference type="ChEBI" id="CHEBI:30013"/>
        <dbReference type="ChEBI" id="CHEBI:30616"/>
        <dbReference type="ChEBI" id="CHEBI:61977"/>
        <dbReference type="ChEBI" id="CHEBI:456216"/>
        <dbReference type="EC" id="2.7.11.11"/>
    </reaction>
</comment>
<evidence type="ECO:0000256" key="3">
    <source>
        <dbReference type="ARBA" id="ARBA00022553"/>
    </source>
</evidence>
<comment type="catalytic activity">
    <reaction evidence="9">
        <text>L-seryl-[protein] + ATP = O-phospho-L-seryl-[protein] + ADP + H(+)</text>
        <dbReference type="Rhea" id="RHEA:17989"/>
        <dbReference type="Rhea" id="RHEA-COMP:9863"/>
        <dbReference type="Rhea" id="RHEA-COMP:11604"/>
        <dbReference type="ChEBI" id="CHEBI:15378"/>
        <dbReference type="ChEBI" id="CHEBI:29999"/>
        <dbReference type="ChEBI" id="CHEBI:30616"/>
        <dbReference type="ChEBI" id="CHEBI:83421"/>
        <dbReference type="ChEBI" id="CHEBI:456216"/>
        <dbReference type="EC" id="2.7.11.11"/>
    </reaction>
</comment>